<keyword evidence="5" id="KW-0472">Membrane</keyword>
<dbReference type="PANTHER" id="PTHR30290:SF10">
    <property type="entry name" value="PERIPLASMIC OLIGOPEPTIDE-BINDING PROTEIN-RELATED"/>
    <property type="match status" value="1"/>
</dbReference>
<dbReference type="FunFam" id="3.10.105.10:FF:000012">
    <property type="entry name" value="Peptide/nickel transport system substrate-binding protein"/>
    <property type="match status" value="1"/>
</dbReference>
<comment type="similarity">
    <text evidence="2">Belongs to the bacterial solute-binding protein 5 family.</text>
</comment>
<evidence type="ECO:0000256" key="4">
    <source>
        <dbReference type="ARBA" id="ARBA00022729"/>
    </source>
</evidence>
<dbReference type="Proteomes" id="UP000277582">
    <property type="component" value="Unassembled WGS sequence"/>
</dbReference>
<evidence type="ECO:0000259" key="6">
    <source>
        <dbReference type="Pfam" id="PF00496"/>
    </source>
</evidence>
<dbReference type="Gene3D" id="3.90.76.10">
    <property type="entry name" value="Dipeptide-binding Protein, Domain 1"/>
    <property type="match status" value="1"/>
</dbReference>
<evidence type="ECO:0000313" key="8">
    <source>
        <dbReference type="Proteomes" id="UP000277582"/>
    </source>
</evidence>
<dbReference type="Gene3D" id="3.10.105.10">
    <property type="entry name" value="Dipeptide-binding Protein, Domain 3"/>
    <property type="match status" value="1"/>
</dbReference>
<keyword evidence="8" id="KW-1185">Reference proteome</keyword>
<sequence>MRGVSKAVWAAVVIVVVIVLAAAALLMQKPTPPPAPPTPKYADTITIGTTDKISDLDPAMAYDFFTWEVFNNVMEGPFKYKPGTTDLEKGIITDYQVQEGGKVYILKLRTDLKFADGSPCNANTLKWSIERVARINGDPAWFVTDLVDKVDVLDNYTLKITLKSPLSFFPAILAVPTYFPIPPDKYPADKVSSDNTAGGVGPYRIVKFVRDQQLVLEANPYYYGTPPKTKTVVIKFYKDATTLRLALESGEIDIAWKTLNPTDINSLKTKPGIKVWEGPGSFIRYIVFNTKIPPFDNKLVRQALAAALDRNSIAQKVFLGTVDPLYSLIPNGMWGHIDAFKDKYGEANLDLAKQLLRQAGYSESNKLKVELWYTPSHYGDTEADVAALIKEAWEKTGMVEVTVKSAEWSTYLDLTRKGQLAVTLYGWYPDYMDPDDYTFPFLHTGSNRWLGNPYSDPEMDKMLEQAEVEPDQSKRVDLYKNIQIKLADDAPIVPIFQGKLYVASKDTVGGIVLDPLMLLRYYLIYKQVGS</sequence>
<evidence type="ECO:0000256" key="1">
    <source>
        <dbReference type="ARBA" id="ARBA00004196"/>
    </source>
</evidence>
<keyword evidence="5" id="KW-0812">Transmembrane</keyword>
<name>A0A3R9PFT5_9CREN</name>
<feature type="transmembrane region" description="Helical" evidence="5">
    <location>
        <begin position="7"/>
        <end position="27"/>
    </location>
</feature>
<dbReference type="AlphaFoldDB" id="A0A3R9PFT5"/>
<dbReference type="PANTHER" id="PTHR30290">
    <property type="entry name" value="PERIPLASMIC BINDING COMPONENT OF ABC TRANSPORTER"/>
    <property type="match status" value="1"/>
</dbReference>
<feature type="domain" description="Solute-binding protein family 5" evidence="6">
    <location>
        <begin position="88"/>
        <end position="447"/>
    </location>
</feature>
<dbReference type="InterPro" id="IPR030678">
    <property type="entry name" value="Peptide/Ni-bd"/>
</dbReference>
<dbReference type="SUPFAM" id="SSF53850">
    <property type="entry name" value="Periplasmic binding protein-like II"/>
    <property type="match status" value="1"/>
</dbReference>
<keyword evidence="5" id="KW-1133">Transmembrane helix</keyword>
<dbReference type="RefSeq" id="WP_125671271.1">
    <property type="nucleotide sequence ID" value="NZ_RCOS01000077.1"/>
</dbReference>
<evidence type="ECO:0000256" key="2">
    <source>
        <dbReference type="ARBA" id="ARBA00005695"/>
    </source>
</evidence>
<dbReference type="Gene3D" id="3.40.190.10">
    <property type="entry name" value="Periplasmic binding protein-like II"/>
    <property type="match status" value="1"/>
</dbReference>
<dbReference type="GO" id="GO:0043190">
    <property type="term" value="C:ATP-binding cassette (ABC) transporter complex"/>
    <property type="evidence" value="ECO:0007669"/>
    <property type="project" value="InterPro"/>
</dbReference>
<reference evidence="7 8" key="1">
    <citation type="submission" date="2018-10" db="EMBL/GenBank/DDBJ databases">
        <title>Co-occurring genomic capacity for anaerobic methane metabolism and dissimilatory sulfite reduction discovered in the Korarchaeota.</title>
        <authorList>
            <person name="Mckay L.J."/>
            <person name="Dlakic M."/>
            <person name="Fields M.W."/>
            <person name="Delmont T.O."/>
            <person name="Eren A.M."/>
            <person name="Jay Z.J."/>
            <person name="Klingelsmith K.B."/>
            <person name="Rusch D.B."/>
            <person name="Inskeep W.P."/>
        </authorList>
    </citation>
    <scope>NUCLEOTIDE SEQUENCE [LARGE SCALE GENOMIC DNA]</scope>
    <source>
        <strain evidence="7 8">MDKW</strain>
    </source>
</reference>
<comment type="caution">
    <text evidence="7">The sequence shown here is derived from an EMBL/GenBank/DDBJ whole genome shotgun (WGS) entry which is preliminary data.</text>
</comment>
<dbReference type="GO" id="GO:0015833">
    <property type="term" value="P:peptide transport"/>
    <property type="evidence" value="ECO:0007669"/>
    <property type="project" value="TreeGrafter"/>
</dbReference>
<evidence type="ECO:0000256" key="3">
    <source>
        <dbReference type="ARBA" id="ARBA00022448"/>
    </source>
</evidence>
<comment type="subcellular location">
    <subcellularLocation>
        <location evidence="1">Cell envelope</location>
    </subcellularLocation>
</comment>
<dbReference type="GO" id="GO:1904680">
    <property type="term" value="F:peptide transmembrane transporter activity"/>
    <property type="evidence" value="ECO:0007669"/>
    <property type="project" value="TreeGrafter"/>
</dbReference>
<dbReference type="InterPro" id="IPR000914">
    <property type="entry name" value="SBP_5_dom"/>
</dbReference>
<dbReference type="EMBL" id="RCOS01000077">
    <property type="protein sequence ID" value="RSN75226.1"/>
    <property type="molecule type" value="Genomic_DNA"/>
</dbReference>
<accession>A0A3R9PFT5</accession>
<dbReference type="Pfam" id="PF00496">
    <property type="entry name" value="SBP_bac_5"/>
    <property type="match status" value="1"/>
</dbReference>
<keyword evidence="3" id="KW-0813">Transport</keyword>
<protein>
    <submittedName>
        <fullName evidence="7">Peptide ABC transporter substrate-binding protein</fullName>
    </submittedName>
</protein>
<dbReference type="InterPro" id="IPR039424">
    <property type="entry name" value="SBP_5"/>
</dbReference>
<organism evidence="7 8">
    <name type="scientific">Candidatus Methanodesulfokora washburnensis</name>
    <dbReference type="NCBI Taxonomy" id="2478471"/>
    <lineage>
        <taxon>Archaea</taxon>
        <taxon>Thermoproteota</taxon>
        <taxon>Candidatus Korarchaeia</taxon>
        <taxon>Candidatus Korarchaeia incertae sedis</taxon>
        <taxon>Candidatus Methanodesulfokora</taxon>
    </lineage>
</organism>
<dbReference type="PIRSF" id="PIRSF002741">
    <property type="entry name" value="MppA"/>
    <property type="match status" value="1"/>
</dbReference>
<evidence type="ECO:0000313" key="7">
    <source>
        <dbReference type="EMBL" id="RSN75226.1"/>
    </source>
</evidence>
<dbReference type="OrthoDB" id="84730at2157"/>
<gene>
    <name evidence="7" type="ORF">D6D85_06795</name>
</gene>
<proteinExistence type="inferred from homology"/>
<dbReference type="GO" id="GO:0042597">
    <property type="term" value="C:periplasmic space"/>
    <property type="evidence" value="ECO:0007669"/>
    <property type="project" value="UniProtKB-ARBA"/>
</dbReference>
<evidence type="ECO:0000256" key="5">
    <source>
        <dbReference type="SAM" id="Phobius"/>
    </source>
</evidence>
<dbReference type="CDD" id="cd08519">
    <property type="entry name" value="PBP2_NikA_DppA_OppA_like_20"/>
    <property type="match status" value="1"/>
</dbReference>
<keyword evidence="4" id="KW-0732">Signal</keyword>